<reference evidence="1" key="1">
    <citation type="submission" date="2013-08" db="EMBL/GenBank/DDBJ databases">
        <title>Gene expansion shapes genome architecture in the human pathogen Lichtheimia corymbifera: an evolutionary genomics analysis in the ancient terrestrial Mucorales (Mucoromycotina).</title>
        <authorList>
            <person name="Schwartze V.U."/>
            <person name="Winter S."/>
            <person name="Shelest E."/>
            <person name="Marcet-Houben M."/>
            <person name="Horn F."/>
            <person name="Wehner S."/>
            <person name="Hoffmann K."/>
            <person name="Riege K."/>
            <person name="Sammeth M."/>
            <person name="Nowrousian M."/>
            <person name="Valiante V."/>
            <person name="Linde J."/>
            <person name="Jacobsen I.D."/>
            <person name="Marz M."/>
            <person name="Brakhage A.A."/>
            <person name="Gabaldon T."/>
            <person name="Bocker S."/>
            <person name="Voigt K."/>
        </authorList>
    </citation>
    <scope>NUCLEOTIDE SEQUENCE [LARGE SCALE GENOMIC DNA]</scope>
    <source>
        <strain evidence="1">FSU 9682</strain>
    </source>
</reference>
<proteinExistence type="predicted"/>
<evidence type="ECO:0000313" key="1">
    <source>
        <dbReference type="EMBL" id="CDH54272.1"/>
    </source>
</evidence>
<organism evidence="1 2">
    <name type="scientific">Lichtheimia corymbifera JMRC:FSU:9682</name>
    <dbReference type="NCBI Taxonomy" id="1263082"/>
    <lineage>
        <taxon>Eukaryota</taxon>
        <taxon>Fungi</taxon>
        <taxon>Fungi incertae sedis</taxon>
        <taxon>Mucoromycota</taxon>
        <taxon>Mucoromycotina</taxon>
        <taxon>Mucoromycetes</taxon>
        <taxon>Mucorales</taxon>
        <taxon>Lichtheimiaceae</taxon>
        <taxon>Lichtheimia</taxon>
    </lineage>
</organism>
<dbReference type="AlphaFoldDB" id="A0A068RXC6"/>
<name>A0A068RXC6_9FUNG</name>
<protein>
    <submittedName>
        <fullName evidence="1">Uncharacterized protein</fullName>
    </submittedName>
</protein>
<gene>
    <name evidence="1" type="ORF">LCOR_05534.1</name>
</gene>
<dbReference type="Proteomes" id="UP000027586">
    <property type="component" value="Unassembled WGS sequence"/>
</dbReference>
<dbReference type="VEuPathDB" id="FungiDB:LCOR_05534.1"/>
<evidence type="ECO:0000313" key="2">
    <source>
        <dbReference type="Proteomes" id="UP000027586"/>
    </source>
</evidence>
<sequence length="86" mass="9683">MAVFNQHGGFDGWMQSSTVMRSPGMLLWLLGASVVRRNDHVDTTKDDDGLDGIDQMDDILMKGALQSWTLLEYSGQCMQQLFYNHG</sequence>
<keyword evidence="2" id="KW-1185">Reference proteome</keyword>
<accession>A0A068RXC6</accession>
<dbReference type="EMBL" id="CBTN010000022">
    <property type="protein sequence ID" value="CDH54272.1"/>
    <property type="molecule type" value="Genomic_DNA"/>
</dbReference>
<comment type="caution">
    <text evidence="1">The sequence shown here is derived from an EMBL/GenBank/DDBJ whole genome shotgun (WGS) entry which is preliminary data.</text>
</comment>